<sequence length="76" mass="8439">MSQQNKLKELLDENAIDIGAFCACLAIDEQLASDLFTGTKKLSKSLARQIEQTFCKPKFWLESDNDTSGGSYDLFG</sequence>
<protein>
    <submittedName>
        <fullName evidence="1">Uncharacterized protein</fullName>
    </submittedName>
</protein>
<dbReference type="InterPro" id="IPR010982">
    <property type="entry name" value="Lambda_DNA-bd_dom_sf"/>
</dbReference>
<dbReference type="OrthoDB" id="6197700at2"/>
<dbReference type="Gene3D" id="1.10.260.40">
    <property type="entry name" value="lambda repressor-like DNA-binding domains"/>
    <property type="match status" value="1"/>
</dbReference>
<dbReference type="EMBL" id="SLZR01000003">
    <property type="protein sequence ID" value="TCS42581.1"/>
    <property type="molecule type" value="Genomic_DNA"/>
</dbReference>
<dbReference type="GO" id="GO:0003677">
    <property type="term" value="F:DNA binding"/>
    <property type="evidence" value="ECO:0007669"/>
    <property type="project" value="InterPro"/>
</dbReference>
<name>A0A4R3IBD4_9GAMM</name>
<proteinExistence type="predicted"/>
<comment type="caution">
    <text evidence="1">The sequence shown here is derived from an EMBL/GenBank/DDBJ whole genome shotgun (WGS) entry which is preliminary data.</text>
</comment>
<dbReference type="AlphaFoldDB" id="A0A4R3IBD4"/>
<reference evidence="1 2" key="1">
    <citation type="submission" date="2019-03" db="EMBL/GenBank/DDBJ databases">
        <title>Genomic Encyclopedia of Archaeal and Bacterial Type Strains, Phase II (KMG-II): from individual species to whole genera.</title>
        <authorList>
            <person name="Goeker M."/>
        </authorList>
    </citation>
    <scope>NUCLEOTIDE SEQUENCE [LARGE SCALE GENOMIC DNA]</scope>
    <source>
        <strain evidence="1 2">DSM 15388</strain>
    </source>
</reference>
<organism evidence="1 2">
    <name type="scientific">Reinekea marinisedimentorum</name>
    <dbReference type="NCBI Taxonomy" id="230495"/>
    <lineage>
        <taxon>Bacteria</taxon>
        <taxon>Pseudomonadati</taxon>
        <taxon>Pseudomonadota</taxon>
        <taxon>Gammaproteobacteria</taxon>
        <taxon>Oceanospirillales</taxon>
        <taxon>Saccharospirillaceae</taxon>
        <taxon>Reinekea</taxon>
    </lineage>
</organism>
<accession>A0A4R3IBD4</accession>
<evidence type="ECO:0000313" key="1">
    <source>
        <dbReference type="EMBL" id="TCS42581.1"/>
    </source>
</evidence>
<gene>
    <name evidence="1" type="ORF">BCF53_103242</name>
</gene>
<dbReference type="RefSeq" id="WP_132700493.1">
    <property type="nucleotide sequence ID" value="NZ_SLZR01000003.1"/>
</dbReference>
<keyword evidence="2" id="KW-1185">Reference proteome</keyword>
<evidence type="ECO:0000313" key="2">
    <source>
        <dbReference type="Proteomes" id="UP000295793"/>
    </source>
</evidence>
<dbReference type="Proteomes" id="UP000295793">
    <property type="component" value="Unassembled WGS sequence"/>
</dbReference>